<organism evidence="8 9">
    <name type="scientific">Acropora cervicornis</name>
    <name type="common">Staghorn coral</name>
    <dbReference type="NCBI Taxonomy" id="6130"/>
    <lineage>
        <taxon>Eukaryota</taxon>
        <taxon>Metazoa</taxon>
        <taxon>Cnidaria</taxon>
        <taxon>Anthozoa</taxon>
        <taxon>Hexacorallia</taxon>
        <taxon>Scleractinia</taxon>
        <taxon>Astrocoeniina</taxon>
        <taxon>Acroporidae</taxon>
        <taxon>Acropora</taxon>
    </lineage>
</organism>
<dbReference type="SUPFAM" id="SSF55315">
    <property type="entry name" value="L30e-like"/>
    <property type="match status" value="1"/>
</dbReference>
<evidence type="ECO:0000256" key="4">
    <source>
        <dbReference type="ARBA" id="ARBA00022490"/>
    </source>
</evidence>
<dbReference type="Pfam" id="PF03465">
    <property type="entry name" value="eRF1_3"/>
    <property type="match status" value="1"/>
</dbReference>
<proteinExistence type="inferred from homology"/>
<dbReference type="SUPFAM" id="SSF53137">
    <property type="entry name" value="Translational machinery components"/>
    <property type="match status" value="1"/>
</dbReference>
<feature type="domain" description="eRF1" evidence="7">
    <location>
        <begin position="128"/>
        <end position="214"/>
    </location>
</feature>
<dbReference type="GO" id="GO:0005737">
    <property type="term" value="C:cytoplasm"/>
    <property type="evidence" value="ECO:0007669"/>
    <property type="project" value="UniProtKB-SubCell"/>
</dbReference>
<reference evidence="8" key="2">
    <citation type="journal article" date="2023" name="Science">
        <title>Genomic signatures of disease resistance in endangered staghorn corals.</title>
        <authorList>
            <person name="Vollmer S.V."/>
            <person name="Selwyn J.D."/>
            <person name="Despard B.A."/>
            <person name="Roesel C.L."/>
        </authorList>
    </citation>
    <scope>NUCLEOTIDE SEQUENCE</scope>
    <source>
        <strain evidence="8">K2</strain>
    </source>
</reference>
<dbReference type="GO" id="GO:0070651">
    <property type="term" value="P:nonfunctional rRNA decay"/>
    <property type="evidence" value="ECO:0007669"/>
    <property type="project" value="TreeGrafter"/>
</dbReference>
<protein>
    <submittedName>
        <fullName evidence="8">Protein pelota-like protein</fullName>
    </submittedName>
</protein>
<comment type="caution">
    <text evidence="8">The sequence shown here is derived from an EMBL/GenBank/DDBJ whole genome shotgun (WGS) entry which is preliminary data.</text>
</comment>
<evidence type="ECO:0000256" key="2">
    <source>
        <dbReference type="ARBA" id="ARBA00004496"/>
    </source>
</evidence>
<dbReference type="PANTHER" id="PTHR10853:SF0">
    <property type="entry name" value="PROTEIN PELOTA HOMOLOG"/>
    <property type="match status" value="1"/>
</dbReference>
<dbReference type="InterPro" id="IPR005141">
    <property type="entry name" value="eRF1_2"/>
</dbReference>
<keyword evidence="9" id="KW-1185">Reference proteome</keyword>
<dbReference type="InterPro" id="IPR005142">
    <property type="entry name" value="eRF1_3"/>
</dbReference>
<dbReference type="GO" id="GO:0070966">
    <property type="term" value="P:nuclear-transcribed mRNA catabolic process, no-go decay"/>
    <property type="evidence" value="ECO:0007669"/>
    <property type="project" value="InterPro"/>
</dbReference>
<sequence length="290" mass="31820">MACDPMQHADLGAVLLHEGLGHIILVTSSMTVVRAKIDMNVPRKRKGFCSQHDKGLLKFYDALIQGILRHINFDVTSFGAIVTSSHFKFFLEITDQLSVHSSSGHKHALKEVLADPTVTARLAETKVAGEVKALDTFFSVLQMEPDRAYYGIHHVEKASEASAVETLLVTDELFRSTDLPTWKKYVKLVESIKDNGGDVRVFSSLHVSGEHLVRLGYLVHVVFIPPRTFLSLLLFKDPTLASPGAQQRWCLIAGALTHNHACTLGLGSAVVTEESCAVQASSLFRSAVKC</sequence>
<dbReference type="FunFam" id="3.30.1330.30:FF:000008">
    <property type="entry name" value="Protein pelota homolog"/>
    <property type="match status" value="1"/>
</dbReference>
<evidence type="ECO:0000256" key="1">
    <source>
        <dbReference type="ARBA" id="ARBA00001968"/>
    </source>
</evidence>
<comment type="similarity">
    <text evidence="3">Belongs to the eukaryotic release factor 1 family. Pelota subfamily.</text>
</comment>
<evidence type="ECO:0000259" key="7">
    <source>
        <dbReference type="Pfam" id="PF03465"/>
    </source>
</evidence>
<keyword evidence="4" id="KW-0963">Cytoplasm</keyword>
<dbReference type="Proteomes" id="UP001249851">
    <property type="component" value="Unassembled WGS sequence"/>
</dbReference>
<evidence type="ECO:0000256" key="5">
    <source>
        <dbReference type="ARBA" id="ARBA00022723"/>
    </source>
</evidence>
<dbReference type="GO" id="GO:0046872">
    <property type="term" value="F:metal ion binding"/>
    <property type="evidence" value="ECO:0007669"/>
    <property type="project" value="UniProtKB-KW"/>
</dbReference>
<dbReference type="GO" id="GO:0070481">
    <property type="term" value="P:nuclear-transcribed mRNA catabolic process, non-stop decay"/>
    <property type="evidence" value="ECO:0007669"/>
    <property type="project" value="InterPro"/>
</dbReference>
<evidence type="ECO:0000256" key="3">
    <source>
        <dbReference type="ARBA" id="ARBA00009504"/>
    </source>
</evidence>
<gene>
    <name evidence="8" type="ORF">P5673_030986</name>
</gene>
<dbReference type="PANTHER" id="PTHR10853">
    <property type="entry name" value="PELOTA"/>
    <property type="match status" value="1"/>
</dbReference>
<dbReference type="Gene3D" id="3.30.1330.30">
    <property type="match status" value="1"/>
</dbReference>
<accession>A0AAD9PTF8</accession>
<dbReference type="InterPro" id="IPR004405">
    <property type="entry name" value="TF_pelota"/>
</dbReference>
<dbReference type="GO" id="GO:0071025">
    <property type="term" value="P:RNA surveillance"/>
    <property type="evidence" value="ECO:0007669"/>
    <property type="project" value="InterPro"/>
</dbReference>
<comment type="subcellular location">
    <subcellularLocation>
        <location evidence="2">Cytoplasm</location>
    </subcellularLocation>
</comment>
<dbReference type="Pfam" id="PF03464">
    <property type="entry name" value="eRF1_2"/>
    <property type="match status" value="1"/>
</dbReference>
<keyword evidence="5" id="KW-0479">Metal-binding</keyword>
<dbReference type="InterPro" id="IPR029064">
    <property type="entry name" value="Ribosomal_eL30-like_sf"/>
</dbReference>
<dbReference type="InterPro" id="IPR042226">
    <property type="entry name" value="eFR1_2_sf"/>
</dbReference>
<dbReference type="EMBL" id="JARQWQ010000139">
    <property type="protein sequence ID" value="KAK2548742.1"/>
    <property type="molecule type" value="Genomic_DNA"/>
</dbReference>
<dbReference type="Gene3D" id="3.30.420.60">
    <property type="entry name" value="eRF1 domain 2"/>
    <property type="match status" value="1"/>
</dbReference>
<dbReference type="AlphaFoldDB" id="A0AAD9PTF8"/>
<dbReference type="GO" id="GO:0032790">
    <property type="term" value="P:ribosome disassembly"/>
    <property type="evidence" value="ECO:0007669"/>
    <property type="project" value="TreeGrafter"/>
</dbReference>
<feature type="domain" description="eRF1" evidence="6">
    <location>
        <begin position="11"/>
        <end position="119"/>
    </location>
</feature>
<reference evidence="8" key="1">
    <citation type="journal article" date="2023" name="G3 (Bethesda)">
        <title>Whole genome assembly and annotation of the endangered Caribbean coral Acropora cervicornis.</title>
        <authorList>
            <person name="Selwyn J.D."/>
            <person name="Vollmer S.V."/>
        </authorList>
    </citation>
    <scope>NUCLEOTIDE SEQUENCE</scope>
    <source>
        <strain evidence="8">K2</strain>
    </source>
</reference>
<evidence type="ECO:0000313" key="9">
    <source>
        <dbReference type="Proteomes" id="UP001249851"/>
    </source>
</evidence>
<comment type="cofactor">
    <cofactor evidence="1">
        <name>a divalent metal cation</name>
        <dbReference type="ChEBI" id="CHEBI:60240"/>
    </cofactor>
</comment>
<evidence type="ECO:0000313" key="8">
    <source>
        <dbReference type="EMBL" id="KAK2548742.1"/>
    </source>
</evidence>
<name>A0AAD9PTF8_ACRCE</name>
<evidence type="ECO:0000259" key="6">
    <source>
        <dbReference type="Pfam" id="PF03464"/>
    </source>
</evidence>